<proteinExistence type="predicted"/>
<dbReference type="VEuPathDB" id="VectorBase:ASIC011194"/>
<dbReference type="EMBL" id="ATLV01018854">
    <property type="status" value="NOT_ANNOTATED_CDS"/>
    <property type="molecule type" value="Genomic_DNA"/>
</dbReference>
<sequence>MTVSAAFPGRRCFLTAFPARERGRLGWMDISDQGRPLHSFGASGGPHSVADILQHRCPNRRRWTAKKHGHDNQSIFLTIAVDRPAMAR</sequence>
<keyword evidence="3" id="KW-1185">Reference proteome</keyword>
<reference evidence="2" key="2">
    <citation type="submission" date="2020-05" db="UniProtKB">
        <authorList>
            <consortium name="EnsemblMetazoa"/>
        </authorList>
    </citation>
    <scope>IDENTIFICATION</scope>
</reference>
<evidence type="ECO:0000313" key="1">
    <source>
        <dbReference type="EMBL" id="KFB43398.1"/>
    </source>
</evidence>
<evidence type="ECO:0000313" key="3">
    <source>
        <dbReference type="Proteomes" id="UP000030765"/>
    </source>
</evidence>
<protein>
    <submittedName>
        <fullName evidence="1 2">Uncharacterized protein</fullName>
    </submittedName>
</protein>
<evidence type="ECO:0000313" key="2">
    <source>
        <dbReference type="EnsemblMetazoa" id="ASIC011194-PA"/>
    </source>
</evidence>
<gene>
    <name evidence="1" type="ORF">ZHAS_00011194</name>
</gene>
<dbReference type="EMBL" id="KE525251">
    <property type="protein sequence ID" value="KFB43398.1"/>
    <property type="molecule type" value="Genomic_DNA"/>
</dbReference>
<dbReference type="AlphaFoldDB" id="A0A084VZK4"/>
<dbReference type="Proteomes" id="UP000030765">
    <property type="component" value="Unassembled WGS sequence"/>
</dbReference>
<name>A0A084VZK4_ANOSI</name>
<organism evidence="1">
    <name type="scientific">Anopheles sinensis</name>
    <name type="common">Mosquito</name>
    <dbReference type="NCBI Taxonomy" id="74873"/>
    <lineage>
        <taxon>Eukaryota</taxon>
        <taxon>Metazoa</taxon>
        <taxon>Ecdysozoa</taxon>
        <taxon>Arthropoda</taxon>
        <taxon>Hexapoda</taxon>
        <taxon>Insecta</taxon>
        <taxon>Pterygota</taxon>
        <taxon>Neoptera</taxon>
        <taxon>Endopterygota</taxon>
        <taxon>Diptera</taxon>
        <taxon>Nematocera</taxon>
        <taxon>Culicoidea</taxon>
        <taxon>Culicidae</taxon>
        <taxon>Anophelinae</taxon>
        <taxon>Anopheles</taxon>
    </lineage>
</organism>
<accession>A0A084VZK4</accession>
<reference evidence="1 3" key="1">
    <citation type="journal article" date="2014" name="BMC Genomics">
        <title>Genome sequence of Anopheles sinensis provides insight into genetics basis of mosquito competence for malaria parasites.</title>
        <authorList>
            <person name="Zhou D."/>
            <person name="Zhang D."/>
            <person name="Ding G."/>
            <person name="Shi L."/>
            <person name="Hou Q."/>
            <person name="Ye Y."/>
            <person name="Xu Y."/>
            <person name="Zhou H."/>
            <person name="Xiong C."/>
            <person name="Li S."/>
            <person name="Yu J."/>
            <person name="Hong S."/>
            <person name="Yu X."/>
            <person name="Zou P."/>
            <person name="Chen C."/>
            <person name="Chang X."/>
            <person name="Wang W."/>
            <person name="Lv Y."/>
            <person name="Sun Y."/>
            <person name="Ma L."/>
            <person name="Shen B."/>
            <person name="Zhu C."/>
        </authorList>
    </citation>
    <scope>NUCLEOTIDE SEQUENCE [LARGE SCALE GENOMIC DNA]</scope>
</reference>
<dbReference type="EnsemblMetazoa" id="ASIC011194-RA">
    <property type="protein sequence ID" value="ASIC011194-PA"/>
    <property type="gene ID" value="ASIC011194"/>
</dbReference>